<dbReference type="Pfam" id="PF11749">
    <property type="entry name" value="DUF3305"/>
    <property type="match status" value="1"/>
</dbReference>
<evidence type="ECO:0000313" key="3">
    <source>
        <dbReference type="Proteomes" id="UP000705379"/>
    </source>
</evidence>
<reference evidence="2" key="2">
    <citation type="journal article" date="2021" name="Microorganisms">
        <title>Bacterial Dimethylsulfoniopropionate Biosynthesis in the East China Sea.</title>
        <authorList>
            <person name="Liu J."/>
            <person name="Zhang Y."/>
            <person name="Liu J."/>
            <person name="Zhong H."/>
            <person name="Williams B.T."/>
            <person name="Zheng Y."/>
            <person name="Curson A.R.J."/>
            <person name="Sun C."/>
            <person name="Sun H."/>
            <person name="Song D."/>
            <person name="Wagner Mackenzie B."/>
            <person name="Bermejo Martinez A."/>
            <person name="Todd J.D."/>
            <person name="Zhang X.H."/>
        </authorList>
    </citation>
    <scope>NUCLEOTIDE SEQUENCE</scope>
    <source>
        <strain evidence="2">AESS21</strain>
    </source>
</reference>
<dbReference type="InterPro" id="IPR021736">
    <property type="entry name" value="DUF3305"/>
</dbReference>
<evidence type="ECO:0000313" key="2">
    <source>
        <dbReference type="EMBL" id="MBS8258917.1"/>
    </source>
</evidence>
<feature type="compositionally biased region" description="Basic and acidic residues" evidence="1">
    <location>
        <begin position="169"/>
        <end position="180"/>
    </location>
</feature>
<organism evidence="2 3">
    <name type="scientific">Roseibium polysiphoniae</name>
    <dbReference type="NCBI Taxonomy" id="2571221"/>
    <lineage>
        <taxon>Bacteria</taxon>
        <taxon>Pseudomonadati</taxon>
        <taxon>Pseudomonadota</taxon>
        <taxon>Alphaproteobacteria</taxon>
        <taxon>Hyphomicrobiales</taxon>
        <taxon>Stappiaceae</taxon>
        <taxon>Roseibium</taxon>
    </lineage>
</organism>
<name>A0A944CAJ0_9HYPH</name>
<feature type="region of interest" description="Disordered" evidence="1">
    <location>
        <begin position="159"/>
        <end position="180"/>
    </location>
</feature>
<sequence>MEVEITRQVCIVLEQRKSQHVWVDHTWLPVAVLPDSGGDGTWQEAEPNGGTRVFTFGPVALTLHRRMGEAYDANIETEAPALWVMLDDADSEPVPFKVRGVTADPYEAMGALDSGEGVVERLPVPTEILRWMVDYLKQMPDPEKFRKRKRVPHSGEELKFGKVPIFEPGGRREGTTRDDT</sequence>
<evidence type="ECO:0000256" key="1">
    <source>
        <dbReference type="SAM" id="MobiDB-lite"/>
    </source>
</evidence>
<reference evidence="2" key="1">
    <citation type="submission" date="2018-08" db="EMBL/GenBank/DDBJ databases">
        <authorList>
            <person name="Jin W."/>
            <person name="Wang H."/>
            <person name="Yang Y."/>
            <person name="Li M."/>
            <person name="Liu J."/>
        </authorList>
    </citation>
    <scope>NUCLEOTIDE SEQUENCE</scope>
    <source>
        <strain evidence="2">AESS21</strain>
    </source>
</reference>
<comment type="caution">
    <text evidence="2">The sequence shown here is derived from an EMBL/GenBank/DDBJ whole genome shotgun (WGS) entry which is preliminary data.</text>
</comment>
<dbReference type="AlphaFoldDB" id="A0A944CAJ0"/>
<dbReference type="EMBL" id="QTKU01000001">
    <property type="protein sequence ID" value="MBS8258917.1"/>
    <property type="molecule type" value="Genomic_DNA"/>
</dbReference>
<dbReference type="RefSeq" id="WP_213214645.1">
    <property type="nucleotide sequence ID" value="NZ_QTKU01000001.1"/>
</dbReference>
<protein>
    <submittedName>
        <fullName evidence="2">DUF3305 domain-containing protein</fullName>
    </submittedName>
</protein>
<proteinExistence type="predicted"/>
<gene>
    <name evidence="2" type="ORF">DYI23_01690</name>
</gene>
<dbReference type="Proteomes" id="UP000705379">
    <property type="component" value="Unassembled WGS sequence"/>
</dbReference>
<accession>A0A944CAJ0</accession>